<dbReference type="EMBL" id="BMQQ01000016">
    <property type="protein sequence ID" value="GGT43479.1"/>
    <property type="molecule type" value="Genomic_DNA"/>
</dbReference>
<dbReference type="RefSeq" id="WP_189203050.1">
    <property type="nucleotide sequence ID" value="NZ_BMQQ01000016.1"/>
</dbReference>
<evidence type="ECO:0000313" key="2">
    <source>
        <dbReference type="Proteomes" id="UP000619486"/>
    </source>
</evidence>
<gene>
    <name evidence="1" type="ORF">GCM10014713_41490</name>
</gene>
<sequence>MTATTLRTIATLWPALDDALAAPTQHSWPPVELRSYLAAMERLDIDDPTAYNTARRQLERSPDQIGQRPIPLNLGIHDTMRLVEAALHETCDQIAAANQREPITPAPAEWPTRDRIRRNKLANADLHHPHRWHYTGRRPGAVHAALWLCARVEGIGWPGRPLTDVQRAHVASVAAGALHRIEAALDLADGSRELSSAHPCPCGGTIQVHGGAGALPVARCKQCGAIWSERGVVAA</sequence>
<dbReference type="Proteomes" id="UP000619486">
    <property type="component" value="Unassembled WGS sequence"/>
</dbReference>
<proteinExistence type="predicted"/>
<dbReference type="AlphaFoldDB" id="A0A918H7Q4"/>
<protein>
    <submittedName>
        <fullName evidence="1">Uncharacterized protein</fullName>
    </submittedName>
</protein>
<keyword evidence="2" id="KW-1185">Reference proteome</keyword>
<organism evidence="1 2">
    <name type="scientific">Streptomyces purpureus</name>
    <dbReference type="NCBI Taxonomy" id="1951"/>
    <lineage>
        <taxon>Bacteria</taxon>
        <taxon>Bacillati</taxon>
        <taxon>Actinomycetota</taxon>
        <taxon>Actinomycetes</taxon>
        <taxon>Kitasatosporales</taxon>
        <taxon>Streptomycetaceae</taxon>
        <taxon>Streptomyces</taxon>
    </lineage>
</organism>
<name>A0A918H7Q4_9ACTN</name>
<comment type="caution">
    <text evidence="1">The sequence shown here is derived from an EMBL/GenBank/DDBJ whole genome shotgun (WGS) entry which is preliminary data.</text>
</comment>
<reference evidence="1" key="2">
    <citation type="submission" date="2020-09" db="EMBL/GenBank/DDBJ databases">
        <authorList>
            <person name="Sun Q."/>
            <person name="Ohkuma M."/>
        </authorList>
    </citation>
    <scope>NUCLEOTIDE SEQUENCE</scope>
    <source>
        <strain evidence="1">JCM 3172</strain>
    </source>
</reference>
<reference evidence="1" key="1">
    <citation type="journal article" date="2014" name="Int. J. Syst. Evol. Microbiol.">
        <title>Complete genome sequence of Corynebacterium casei LMG S-19264T (=DSM 44701T), isolated from a smear-ripened cheese.</title>
        <authorList>
            <consortium name="US DOE Joint Genome Institute (JGI-PGF)"/>
            <person name="Walter F."/>
            <person name="Albersmeier A."/>
            <person name="Kalinowski J."/>
            <person name="Ruckert C."/>
        </authorList>
    </citation>
    <scope>NUCLEOTIDE SEQUENCE</scope>
    <source>
        <strain evidence="1">JCM 3172</strain>
    </source>
</reference>
<accession>A0A918H7Q4</accession>
<evidence type="ECO:0000313" key="1">
    <source>
        <dbReference type="EMBL" id="GGT43479.1"/>
    </source>
</evidence>